<evidence type="ECO:0000313" key="2">
    <source>
        <dbReference type="EMBL" id="MDQ0514125.1"/>
    </source>
</evidence>
<dbReference type="Proteomes" id="UP001240643">
    <property type="component" value="Unassembled WGS sequence"/>
</dbReference>
<keyword evidence="1" id="KW-1133">Transmembrane helix</keyword>
<gene>
    <name evidence="2" type="ORF">J2Z62_000563</name>
</gene>
<sequence>MNKPSLKKLSLDAKMRTRGGGVTFSVILGVIGLIQTISMIIPVIVNFFAPEQPEEPVVVPNPHLAATASNSTPRKSESSQYAPRYLNYINKPSEGINVIHG</sequence>
<dbReference type="RefSeq" id="WP_256547186.1">
    <property type="nucleotide sequence ID" value="NZ_CP101809.1"/>
</dbReference>
<keyword evidence="1" id="KW-0472">Membrane</keyword>
<dbReference type="EMBL" id="JAUSWO010000001">
    <property type="protein sequence ID" value="MDQ0514125.1"/>
    <property type="molecule type" value="Genomic_DNA"/>
</dbReference>
<feature type="transmembrane region" description="Helical" evidence="1">
    <location>
        <begin position="21"/>
        <end position="49"/>
    </location>
</feature>
<evidence type="ECO:0000313" key="3">
    <source>
        <dbReference type="Proteomes" id="UP001240643"/>
    </source>
</evidence>
<reference evidence="2" key="1">
    <citation type="submission" date="2023-07" db="EMBL/GenBank/DDBJ databases">
        <title>Genomic Encyclopedia of Type Strains, Phase IV (KMG-IV): sequencing the most valuable type-strain genomes for metagenomic binning, comparative biology and taxonomic classification.</title>
        <authorList>
            <person name="Goeker M."/>
        </authorList>
    </citation>
    <scope>NUCLEOTIDE SEQUENCE [LARGE SCALE GENOMIC DNA]</scope>
    <source>
        <strain evidence="2">DSM 21204</strain>
    </source>
</reference>
<evidence type="ECO:0000256" key="1">
    <source>
        <dbReference type="SAM" id="Phobius"/>
    </source>
</evidence>
<organism evidence="2 3">
    <name type="scientific">Mycoplasmoides fastidiosum</name>
    <dbReference type="NCBI Taxonomy" id="92758"/>
    <lineage>
        <taxon>Bacteria</taxon>
        <taxon>Bacillati</taxon>
        <taxon>Mycoplasmatota</taxon>
        <taxon>Mycoplasmoidales</taxon>
        <taxon>Mycoplasmoidaceae</taxon>
        <taxon>Mycoplasmoides</taxon>
    </lineage>
</organism>
<proteinExistence type="predicted"/>
<comment type="caution">
    <text evidence="2">The sequence shown here is derived from an EMBL/GenBank/DDBJ whole genome shotgun (WGS) entry which is preliminary data.</text>
</comment>
<accession>A0ABU0LZV6</accession>
<name>A0ABU0LZV6_9BACT</name>
<protein>
    <submittedName>
        <fullName evidence="2">Uncharacterized protein</fullName>
    </submittedName>
</protein>
<keyword evidence="3" id="KW-1185">Reference proteome</keyword>
<keyword evidence="1" id="KW-0812">Transmembrane</keyword>